<reference evidence="9" key="1">
    <citation type="submission" date="2022-12" db="EMBL/GenBank/DDBJ databases">
        <title>Draft genome assemblies for two species of Escallonia (Escalloniales).</title>
        <authorList>
            <person name="Chanderbali A."/>
            <person name="Dervinis C."/>
            <person name="Anghel I."/>
            <person name="Soltis D."/>
            <person name="Soltis P."/>
            <person name="Zapata F."/>
        </authorList>
    </citation>
    <scope>NUCLEOTIDE SEQUENCE</scope>
    <source>
        <strain evidence="9">UCBG64.0493</strain>
        <tissue evidence="9">Leaf</tissue>
    </source>
</reference>
<comment type="subcellular location">
    <subcellularLocation>
        <location evidence="1 6">Nucleus</location>
    </subcellularLocation>
</comment>
<organism evidence="9 10">
    <name type="scientific">Escallonia herrerae</name>
    <dbReference type="NCBI Taxonomy" id="1293975"/>
    <lineage>
        <taxon>Eukaryota</taxon>
        <taxon>Viridiplantae</taxon>
        <taxon>Streptophyta</taxon>
        <taxon>Embryophyta</taxon>
        <taxon>Tracheophyta</taxon>
        <taxon>Spermatophyta</taxon>
        <taxon>Magnoliopsida</taxon>
        <taxon>eudicotyledons</taxon>
        <taxon>Gunneridae</taxon>
        <taxon>Pentapetalae</taxon>
        <taxon>asterids</taxon>
        <taxon>campanulids</taxon>
        <taxon>Escalloniales</taxon>
        <taxon>Escalloniaceae</taxon>
        <taxon>Escallonia</taxon>
    </lineage>
</organism>
<dbReference type="PANTHER" id="PTHR33057">
    <property type="entry name" value="TRANSCRIPTION REPRESSOR OFP7-RELATED"/>
    <property type="match status" value="1"/>
</dbReference>
<evidence type="ECO:0000256" key="3">
    <source>
        <dbReference type="ARBA" id="ARBA00023015"/>
    </source>
</evidence>
<keyword evidence="4 6" id="KW-0804">Transcription</keyword>
<evidence type="ECO:0000256" key="2">
    <source>
        <dbReference type="ARBA" id="ARBA00022491"/>
    </source>
</evidence>
<keyword evidence="3 6" id="KW-0805">Transcription regulation</keyword>
<dbReference type="NCBIfam" id="TIGR01568">
    <property type="entry name" value="A_thal_3678"/>
    <property type="match status" value="1"/>
</dbReference>
<dbReference type="Pfam" id="PF04844">
    <property type="entry name" value="Ovate"/>
    <property type="match status" value="1"/>
</dbReference>
<protein>
    <recommendedName>
        <fullName evidence="6">Transcription repressor</fullName>
    </recommendedName>
    <alternativeName>
        <fullName evidence="6">Ovate family protein</fullName>
    </alternativeName>
</protein>
<keyword evidence="5 6" id="KW-0539">Nucleus</keyword>
<evidence type="ECO:0000256" key="4">
    <source>
        <dbReference type="ARBA" id="ARBA00023163"/>
    </source>
</evidence>
<dbReference type="InterPro" id="IPR006458">
    <property type="entry name" value="Ovate_C"/>
</dbReference>
<keyword evidence="2 6" id="KW-0678">Repressor</keyword>
<proteinExistence type="predicted"/>
<feature type="region of interest" description="Disordered" evidence="7">
    <location>
        <begin position="1"/>
        <end position="24"/>
    </location>
</feature>
<evidence type="ECO:0000256" key="5">
    <source>
        <dbReference type="ARBA" id="ARBA00023242"/>
    </source>
</evidence>
<evidence type="ECO:0000313" key="9">
    <source>
        <dbReference type="EMBL" id="KAK3007042.1"/>
    </source>
</evidence>
<dbReference type="PROSITE" id="PS51754">
    <property type="entry name" value="OVATE"/>
    <property type="match status" value="1"/>
</dbReference>
<dbReference type="GO" id="GO:0045892">
    <property type="term" value="P:negative regulation of DNA-templated transcription"/>
    <property type="evidence" value="ECO:0007669"/>
    <property type="project" value="UniProtKB-UniRule"/>
</dbReference>
<accession>A0AA88VEX2</accession>
<dbReference type="GO" id="GO:0005634">
    <property type="term" value="C:nucleus"/>
    <property type="evidence" value="ECO:0007669"/>
    <property type="project" value="UniProtKB-SubCell"/>
</dbReference>
<feature type="compositionally biased region" description="Basic and acidic residues" evidence="7">
    <location>
        <begin position="1"/>
        <end position="10"/>
    </location>
</feature>
<keyword evidence="10" id="KW-1185">Reference proteome</keyword>
<feature type="compositionally biased region" description="Polar residues" evidence="7">
    <location>
        <begin position="14"/>
        <end position="24"/>
    </location>
</feature>
<dbReference type="PANTHER" id="PTHR33057:SF26">
    <property type="entry name" value="TRANSCRIPTION REPRESSOR OFP13"/>
    <property type="match status" value="1"/>
</dbReference>
<comment type="function">
    <text evidence="6">Transcriptional repressor that regulates multiple aspects of plant growth and development.</text>
</comment>
<evidence type="ECO:0000259" key="8">
    <source>
        <dbReference type="PROSITE" id="PS51754"/>
    </source>
</evidence>
<name>A0AA88VEX2_9ASTE</name>
<dbReference type="Proteomes" id="UP001188597">
    <property type="component" value="Unassembled WGS sequence"/>
</dbReference>
<comment type="caution">
    <text evidence="9">The sequence shown here is derived from an EMBL/GenBank/DDBJ whole genome shotgun (WGS) entry which is preliminary data.</text>
</comment>
<evidence type="ECO:0000256" key="1">
    <source>
        <dbReference type="ARBA" id="ARBA00004123"/>
    </source>
</evidence>
<dbReference type="AlphaFoldDB" id="A0AA88VEX2"/>
<feature type="domain" description="OVATE" evidence="8">
    <location>
        <begin position="106"/>
        <end position="165"/>
    </location>
</feature>
<dbReference type="EMBL" id="JAVXUP010001914">
    <property type="protein sequence ID" value="KAK3007042.1"/>
    <property type="molecule type" value="Genomic_DNA"/>
</dbReference>
<sequence length="202" mass="22318">MEAANKDEGPFPKTQDNVSGSSNLPLTGLKSDRFFIELNESSSILTGAEIRNKDCSVLPVDSMVPYSGVLEPLEQSKSSERLFFEPSESSSILAAAILPYKDCLAVTVGSADPCADFRVAMELMVEGYGLEDSERLEELMVWYLRMNMERNHGHIIGAFVELYVNFLVSFLPHSYSFSSTVSDYLLNQAGFAGREEDSICSL</sequence>
<evidence type="ECO:0000256" key="6">
    <source>
        <dbReference type="RuleBase" id="RU367028"/>
    </source>
</evidence>
<gene>
    <name evidence="9" type="ORF">RJ639_016661</name>
</gene>
<evidence type="ECO:0000313" key="10">
    <source>
        <dbReference type="Proteomes" id="UP001188597"/>
    </source>
</evidence>
<evidence type="ECO:0000256" key="7">
    <source>
        <dbReference type="SAM" id="MobiDB-lite"/>
    </source>
</evidence>
<dbReference type="InterPro" id="IPR038933">
    <property type="entry name" value="Ovate"/>
</dbReference>